<gene>
    <name evidence="1" type="ORF">MNBD_BACTEROID06-458</name>
</gene>
<organism evidence="1">
    <name type="scientific">hydrothermal vent metagenome</name>
    <dbReference type="NCBI Taxonomy" id="652676"/>
    <lineage>
        <taxon>unclassified sequences</taxon>
        <taxon>metagenomes</taxon>
        <taxon>ecological metagenomes</taxon>
    </lineage>
</organism>
<sequence length="55" mass="6511">MIWEGLKDKDINQVATDYWKAYENFVPKETHVQSKAETFTVEGHSTFLSQIKEEY</sequence>
<name>A0A3B0UUI8_9ZZZZ</name>
<evidence type="ECO:0000313" key="1">
    <source>
        <dbReference type="EMBL" id="VAW28279.1"/>
    </source>
</evidence>
<protein>
    <submittedName>
        <fullName evidence="1">Uncharacterized protein</fullName>
    </submittedName>
</protein>
<reference evidence="1" key="1">
    <citation type="submission" date="2018-06" db="EMBL/GenBank/DDBJ databases">
        <authorList>
            <person name="Zhirakovskaya E."/>
        </authorList>
    </citation>
    <scope>NUCLEOTIDE SEQUENCE</scope>
</reference>
<dbReference type="EMBL" id="UOES01000375">
    <property type="protein sequence ID" value="VAW28279.1"/>
    <property type="molecule type" value="Genomic_DNA"/>
</dbReference>
<proteinExistence type="predicted"/>
<accession>A0A3B0UUI8</accession>
<dbReference type="AlphaFoldDB" id="A0A3B0UUI8"/>